<feature type="compositionally biased region" description="Basic and acidic residues" evidence="2">
    <location>
        <begin position="205"/>
        <end position="219"/>
    </location>
</feature>
<protein>
    <recommendedName>
        <fullName evidence="3">Methyltransferase domain-containing protein</fullName>
    </recommendedName>
</protein>
<dbReference type="Gene3D" id="3.40.50.150">
    <property type="entry name" value="Vaccinia Virus protein VP39"/>
    <property type="match status" value="1"/>
</dbReference>
<dbReference type="OrthoDB" id="9786503at2"/>
<dbReference type="Pfam" id="PF13649">
    <property type="entry name" value="Methyltransf_25"/>
    <property type="match status" value="1"/>
</dbReference>
<dbReference type="CDD" id="cd02440">
    <property type="entry name" value="AdoMet_MTases"/>
    <property type="match status" value="1"/>
</dbReference>
<dbReference type="PANTHER" id="PTHR43861">
    <property type="entry name" value="TRANS-ACONITATE 2-METHYLTRANSFERASE-RELATED"/>
    <property type="match status" value="1"/>
</dbReference>
<evidence type="ECO:0000256" key="2">
    <source>
        <dbReference type="SAM" id="MobiDB-lite"/>
    </source>
</evidence>
<dbReference type="RefSeq" id="WP_073715783.1">
    <property type="nucleotide sequence ID" value="NZ_MQVR01000008.1"/>
</dbReference>
<dbReference type="AlphaFoldDB" id="A0A1Q5Q4K3"/>
<keyword evidence="5" id="KW-1185">Reference proteome</keyword>
<accession>A0A1Q5Q4K3</accession>
<evidence type="ECO:0000313" key="4">
    <source>
        <dbReference type="EMBL" id="OKL54736.1"/>
    </source>
</evidence>
<dbReference type="EMBL" id="MQVR01000008">
    <property type="protein sequence ID" value="OKL54736.1"/>
    <property type="molecule type" value="Genomic_DNA"/>
</dbReference>
<organism evidence="4 5">
    <name type="scientific">Bowdeniella nasicola</name>
    <dbReference type="NCBI Taxonomy" id="208480"/>
    <lineage>
        <taxon>Bacteria</taxon>
        <taxon>Bacillati</taxon>
        <taxon>Actinomycetota</taxon>
        <taxon>Actinomycetes</taxon>
        <taxon>Actinomycetales</taxon>
        <taxon>Actinomycetaceae</taxon>
        <taxon>Bowdeniella</taxon>
    </lineage>
</organism>
<dbReference type="InterPro" id="IPR029063">
    <property type="entry name" value="SAM-dependent_MTases_sf"/>
</dbReference>
<name>A0A1Q5Q4K3_9ACTO</name>
<evidence type="ECO:0000313" key="5">
    <source>
        <dbReference type="Proteomes" id="UP000185628"/>
    </source>
</evidence>
<evidence type="ECO:0000259" key="3">
    <source>
        <dbReference type="Pfam" id="PF13649"/>
    </source>
</evidence>
<dbReference type="GO" id="GO:0016740">
    <property type="term" value="F:transferase activity"/>
    <property type="evidence" value="ECO:0007669"/>
    <property type="project" value="UniProtKB-KW"/>
</dbReference>
<evidence type="ECO:0000256" key="1">
    <source>
        <dbReference type="ARBA" id="ARBA00022679"/>
    </source>
</evidence>
<proteinExistence type="predicted"/>
<dbReference type="PANTHER" id="PTHR43861:SF3">
    <property type="entry name" value="PUTATIVE (AFU_ORTHOLOGUE AFUA_2G14390)-RELATED"/>
    <property type="match status" value="1"/>
</dbReference>
<reference evidence="5" key="1">
    <citation type="submission" date="2016-12" db="EMBL/GenBank/DDBJ databases">
        <authorList>
            <person name="Meng X."/>
        </authorList>
    </citation>
    <scope>NUCLEOTIDE SEQUENCE [LARGE SCALE GENOMIC DNA]</scope>
    <source>
        <strain evidence="5">DSM 19116</strain>
    </source>
</reference>
<gene>
    <name evidence="4" type="ORF">BSZ39_02285</name>
</gene>
<dbReference type="InterPro" id="IPR041698">
    <property type="entry name" value="Methyltransf_25"/>
</dbReference>
<comment type="caution">
    <text evidence="4">The sequence shown here is derived from an EMBL/GenBank/DDBJ whole genome shotgun (WGS) entry which is preliminary data.</text>
</comment>
<dbReference type="Proteomes" id="UP000185628">
    <property type="component" value="Unassembled WGS sequence"/>
</dbReference>
<feature type="domain" description="Methyltransferase" evidence="3">
    <location>
        <begin position="45"/>
        <end position="133"/>
    </location>
</feature>
<keyword evidence="1" id="KW-0808">Transferase</keyword>
<dbReference type="SUPFAM" id="SSF53335">
    <property type="entry name" value="S-adenosyl-L-methionine-dependent methyltransferases"/>
    <property type="match status" value="1"/>
</dbReference>
<sequence length="219" mass="23724">MSDWDEKYRDAQVWVGDAATPLVSAVETFASDQVAARSPEAPVAIDIGAGEGRHARYLASLGYHVIAIEQSGVAIERAKNICEDQDIEWVHSTVEDYEPQSAADLIVLGYIQLPTNELGLILARAASWLAPGGHLVLVGHDISNLTEGVGGPQNPDVLHHLPNLLPYVADTSVVQAKVVERFQSETASGDATQERPALDTLLHVYRTDRPSRAGRSEDR</sequence>
<feature type="region of interest" description="Disordered" evidence="2">
    <location>
        <begin position="184"/>
        <end position="219"/>
    </location>
</feature>